<dbReference type="InterPro" id="IPR016181">
    <property type="entry name" value="Acyl_CoA_acyltransferase"/>
</dbReference>
<evidence type="ECO:0000313" key="3">
    <source>
        <dbReference type="Proteomes" id="UP001519287"/>
    </source>
</evidence>
<dbReference type="SUPFAM" id="SSF55729">
    <property type="entry name" value="Acyl-CoA N-acyltransferases (Nat)"/>
    <property type="match status" value="1"/>
</dbReference>
<accession>A0ABS4J5G9</accession>
<dbReference type="PANTHER" id="PTHR43072">
    <property type="entry name" value="N-ACETYLTRANSFERASE"/>
    <property type="match status" value="1"/>
</dbReference>
<evidence type="ECO:0000259" key="1">
    <source>
        <dbReference type="PROSITE" id="PS51186"/>
    </source>
</evidence>
<dbReference type="InterPro" id="IPR000182">
    <property type="entry name" value="GNAT_dom"/>
</dbReference>
<keyword evidence="3" id="KW-1185">Reference proteome</keyword>
<gene>
    <name evidence="2" type="ORF">J2Z66_006714</name>
</gene>
<dbReference type="CDD" id="cd04301">
    <property type="entry name" value="NAT_SF"/>
    <property type="match status" value="1"/>
</dbReference>
<proteinExistence type="predicted"/>
<dbReference type="Proteomes" id="UP001519287">
    <property type="component" value="Unassembled WGS sequence"/>
</dbReference>
<reference evidence="2 3" key="1">
    <citation type="submission" date="2021-03" db="EMBL/GenBank/DDBJ databases">
        <title>Genomic Encyclopedia of Type Strains, Phase IV (KMG-IV): sequencing the most valuable type-strain genomes for metagenomic binning, comparative biology and taxonomic classification.</title>
        <authorList>
            <person name="Goeker M."/>
        </authorList>
    </citation>
    <scope>NUCLEOTIDE SEQUENCE [LARGE SCALE GENOMIC DNA]</scope>
    <source>
        <strain evidence="2 3">DSM 26048</strain>
    </source>
</reference>
<dbReference type="PROSITE" id="PS51186">
    <property type="entry name" value="GNAT"/>
    <property type="match status" value="1"/>
</dbReference>
<dbReference type="EMBL" id="JAGGLB010000030">
    <property type="protein sequence ID" value="MBP1995072.1"/>
    <property type="molecule type" value="Genomic_DNA"/>
</dbReference>
<sequence>MNSIRIISEADIEPYLDIIAEIEHVHLNRGNPNHEQWLRRRISSFYARGAKFFACHDPIHGHILGIVTILHEEAPEGIEALGARAEVLQIGVNKNHRRQGIGSILLKHAEDYARNRGVYCLFMMTYAEDYDVIAFYGKNGFIPVATLPDVYGPRLEGNVFLRKILKV</sequence>
<dbReference type="Pfam" id="PF00583">
    <property type="entry name" value="Acetyltransf_1"/>
    <property type="match status" value="1"/>
</dbReference>
<feature type="domain" description="N-acetyltransferase" evidence="1">
    <location>
        <begin position="2"/>
        <end position="166"/>
    </location>
</feature>
<organism evidence="2 3">
    <name type="scientific">Paenibacillus eucommiae</name>
    <dbReference type="NCBI Taxonomy" id="1355755"/>
    <lineage>
        <taxon>Bacteria</taxon>
        <taxon>Bacillati</taxon>
        <taxon>Bacillota</taxon>
        <taxon>Bacilli</taxon>
        <taxon>Bacillales</taxon>
        <taxon>Paenibacillaceae</taxon>
        <taxon>Paenibacillus</taxon>
    </lineage>
</organism>
<protein>
    <submittedName>
        <fullName evidence="2">GNAT superfamily N-acetyltransferase</fullName>
    </submittedName>
</protein>
<dbReference type="Gene3D" id="3.40.630.30">
    <property type="match status" value="1"/>
</dbReference>
<name>A0ABS4J5G9_9BACL</name>
<evidence type="ECO:0000313" key="2">
    <source>
        <dbReference type="EMBL" id="MBP1995072.1"/>
    </source>
</evidence>
<comment type="caution">
    <text evidence="2">The sequence shown here is derived from an EMBL/GenBank/DDBJ whole genome shotgun (WGS) entry which is preliminary data.</text>
</comment>
<dbReference type="RefSeq" id="WP_209976887.1">
    <property type="nucleotide sequence ID" value="NZ_JAGGLB010000030.1"/>
</dbReference>